<dbReference type="PIRSF" id="PIRSF005651">
    <property type="entry name" value="HflC"/>
    <property type="match status" value="1"/>
</dbReference>
<evidence type="ECO:0000256" key="6">
    <source>
        <dbReference type="PIRNR" id="PIRNR005651"/>
    </source>
</evidence>
<feature type="domain" description="Band 7" evidence="7">
    <location>
        <begin position="22"/>
        <end position="184"/>
    </location>
</feature>
<keyword evidence="5" id="KW-0472">Membrane</keyword>
<evidence type="ECO:0000256" key="5">
    <source>
        <dbReference type="ARBA" id="ARBA00023136"/>
    </source>
</evidence>
<dbReference type="PANTHER" id="PTHR42911:SF1">
    <property type="entry name" value="MODULATOR OF FTSH PROTEASE HFLC"/>
    <property type="match status" value="1"/>
</dbReference>
<protein>
    <recommendedName>
        <fullName evidence="6">Protein HflC</fullName>
    </recommendedName>
</protein>
<dbReference type="Gene3D" id="3.30.479.30">
    <property type="entry name" value="Band 7 domain"/>
    <property type="match status" value="1"/>
</dbReference>
<name>A0A2H0LL41_9BACT</name>
<gene>
    <name evidence="8" type="primary">hflC</name>
    <name evidence="8" type="ORF">COV74_10845</name>
</gene>
<dbReference type="AlphaFoldDB" id="A0A2H0LL41"/>
<accession>A0A2H0LL41</accession>
<comment type="caution">
    <text evidence="8">The sequence shown here is derived from an EMBL/GenBank/DDBJ whole genome shotgun (WGS) entry which is preliminary data.</text>
</comment>
<comment type="subcellular location">
    <subcellularLocation>
        <location evidence="1">Membrane</location>
        <topology evidence="1">Single-pass membrane protein</topology>
    </subcellularLocation>
</comment>
<evidence type="ECO:0000256" key="3">
    <source>
        <dbReference type="ARBA" id="ARBA00022692"/>
    </source>
</evidence>
<evidence type="ECO:0000313" key="9">
    <source>
        <dbReference type="Proteomes" id="UP000230859"/>
    </source>
</evidence>
<evidence type="ECO:0000256" key="4">
    <source>
        <dbReference type="ARBA" id="ARBA00022989"/>
    </source>
</evidence>
<dbReference type="Proteomes" id="UP000230859">
    <property type="component" value="Unassembled WGS sequence"/>
</dbReference>
<proteinExistence type="inferred from homology"/>
<dbReference type="SUPFAM" id="SSF117892">
    <property type="entry name" value="Band 7/SPFH domain"/>
    <property type="match status" value="1"/>
</dbReference>
<dbReference type="Pfam" id="PF01145">
    <property type="entry name" value="Band_7"/>
    <property type="match status" value="1"/>
</dbReference>
<dbReference type="InterPro" id="IPR001107">
    <property type="entry name" value="Band_7"/>
</dbReference>
<dbReference type="CDD" id="cd03405">
    <property type="entry name" value="SPFH_HflC"/>
    <property type="match status" value="1"/>
</dbReference>
<evidence type="ECO:0000256" key="1">
    <source>
        <dbReference type="ARBA" id="ARBA00004167"/>
    </source>
</evidence>
<dbReference type="InterPro" id="IPR010200">
    <property type="entry name" value="HflC"/>
</dbReference>
<keyword evidence="4" id="KW-1133">Transmembrane helix</keyword>
<dbReference type="PANTHER" id="PTHR42911">
    <property type="entry name" value="MODULATOR OF FTSH PROTEASE HFLC"/>
    <property type="match status" value="1"/>
</dbReference>
<dbReference type="NCBIfam" id="TIGR01932">
    <property type="entry name" value="hflC"/>
    <property type="match status" value="1"/>
</dbReference>
<evidence type="ECO:0000259" key="7">
    <source>
        <dbReference type="SMART" id="SM00244"/>
    </source>
</evidence>
<keyword evidence="3" id="KW-0812">Transmembrane</keyword>
<organism evidence="8 9">
    <name type="scientific">Candidatus Abzuiibacterium crystallinum</name>
    <dbReference type="NCBI Taxonomy" id="1974748"/>
    <lineage>
        <taxon>Bacteria</taxon>
        <taxon>Pseudomonadati</taxon>
        <taxon>Candidatus Omnitrophota</taxon>
        <taxon>Candidatus Abzuiibacterium</taxon>
    </lineage>
</organism>
<dbReference type="PRINTS" id="PR00721">
    <property type="entry name" value="STOMATIN"/>
</dbReference>
<comment type="similarity">
    <text evidence="2 6">Belongs to the band 7/mec-2 family. HflC subfamily.</text>
</comment>
<dbReference type="SMART" id="SM00244">
    <property type="entry name" value="PHB"/>
    <property type="match status" value="1"/>
</dbReference>
<dbReference type="InterPro" id="IPR001972">
    <property type="entry name" value="Stomatin_HflK_fam"/>
</dbReference>
<reference evidence="8 9" key="1">
    <citation type="submission" date="2017-09" db="EMBL/GenBank/DDBJ databases">
        <title>Depth-based differentiation of microbial function through sediment-hosted aquifers and enrichment of novel symbionts in the deep terrestrial subsurface.</title>
        <authorList>
            <person name="Probst A.J."/>
            <person name="Ladd B."/>
            <person name="Jarett J.K."/>
            <person name="Geller-Mcgrath D.E."/>
            <person name="Sieber C.M."/>
            <person name="Emerson J.B."/>
            <person name="Anantharaman K."/>
            <person name="Thomas B.C."/>
            <person name="Malmstrom R."/>
            <person name="Stieglmeier M."/>
            <person name="Klingl A."/>
            <person name="Woyke T."/>
            <person name="Ryan C.M."/>
            <person name="Banfield J.F."/>
        </authorList>
    </citation>
    <scope>NUCLEOTIDE SEQUENCE [LARGE SCALE GENOMIC DNA]</scope>
    <source>
        <strain evidence="8">CG11_big_fil_rev_8_21_14_0_20_45_26</strain>
    </source>
</reference>
<dbReference type="EMBL" id="PCVY01000076">
    <property type="protein sequence ID" value="PIQ85086.1"/>
    <property type="molecule type" value="Genomic_DNA"/>
</dbReference>
<dbReference type="GO" id="GO:0016020">
    <property type="term" value="C:membrane"/>
    <property type="evidence" value="ECO:0007669"/>
    <property type="project" value="UniProtKB-SubCell"/>
</dbReference>
<comment type="function">
    <text evidence="6">HflC and HflK could regulate a protease.</text>
</comment>
<evidence type="ECO:0000256" key="2">
    <source>
        <dbReference type="ARBA" id="ARBA00007862"/>
    </source>
</evidence>
<sequence length="288" mass="33134">MNRSLIPFLAGLLVVVILALPQALYIVDETNQAVITRLGKYKRTIKEPGLHLKWPVVEQAVRFDKRILFSDADPGEYLTLDKKRLVADHVTRWRINDPLKFYKTVRSLAGAKARLDDIVFSEMRQQIAGHNFSNIISEERENIMDTVAKSAHEKSKEFGIDVTDVRIKRADLPKEVQASVFARMEAERGRIAKRYRSEGEEEAVKIRASTDKERTIILAQAYEESQRIRGEGDRESTKIYAESYGLDAEFYRFTRSLEAYERILPRQSSIVLSTNSDFLKYLNESVSK</sequence>
<evidence type="ECO:0000313" key="8">
    <source>
        <dbReference type="EMBL" id="PIQ85086.1"/>
    </source>
</evidence>
<dbReference type="InterPro" id="IPR036013">
    <property type="entry name" value="Band_7/SPFH_dom_sf"/>
</dbReference>